<evidence type="ECO:0000256" key="1">
    <source>
        <dbReference type="SAM" id="SignalP"/>
    </source>
</evidence>
<protein>
    <submittedName>
        <fullName evidence="2">DsrE family protein</fullName>
    </submittedName>
</protein>
<reference evidence="3" key="1">
    <citation type="submission" date="2020-08" db="EMBL/GenBank/DDBJ databases">
        <title>Lacibacter sp. S13-6-6 genome sequencing.</title>
        <authorList>
            <person name="Jin L."/>
        </authorList>
    </citation>
    <scope>NUCLEOTIDE SEQUENCE [LARGE SCALE GENOMIC DNA]</scope>
    <source>
        <strain evidence="3">S13-6-6</strain>
    </source>
</reference>
<feature type="chain" id="PRO_5028958935" evidence="1">
    <location>
        <begin position="22"/>
        <end position="135"/>
    </location>
</feature>
<accession>A0A7G5XG08</accession>
<dbReference type="Gene3D" id="3.40.1260.10">
    <property type="entry name" value="DsrEFH-like"/>
    <property type="match status" value="1"/>
</dbReference>
<proteinExistence type="predicted"/>
<gene>
    <name evidence="2" type="ORF">H4075_20500</name>
</gene>
<dbReference type="AlphaFoldDB" id="A0A7G5XG08"/>
<keyword evidence="3" id="KW-1185">Reference proteome</keyword>
<dbReference type="InterPro" id="IPR003787">
    <property type="entry name" value="Sulphur_relay_DsrE/F-like"/>
</dbReference>
<evidence type="ECO:0000313" key="3">
    <source>
        <dbReference type="Proteomes" id="UP000515344"/>
    </source>
</evidence>
<evidence type="ECO:0000313" key="2">
    <source>
        <dbReference type="EMBL" id="QNA44411.1"/>
    </source>
</evidence>
<organism evidence="2 3">
    <name type="scientific">Lacibacter sediminis</name>
    <dbReference type="NCBI Taxonomy" id="2760713"/>
    <lineage>
        <taxon>Bacteria</taxon>
        <taxon>Pseudomonadati</taxon>
        <taxon>Bacteroidota</taxon>
        <taxon>Chitinophagia</taxon>
        <taxon>Chitinophagales</taxon>
        <taxon>Chitinophagaceae</taxon>
        <taxon>Lacibacter</taxon>
    </lineage>
</organism>
<dbReference type="PANTHER" id="PTHR37691">
    <property type="entry name" value="BLR3518 PROTEIN"/>
    <property type="match status" value="1"/>
</dbReference>
<dbReference type="SUPFAM" id="SSF75169">
    <property type="entry name" value="DsrEFH-like"/>
    <property type="match status" value="1"/>
</dbReference>
<dbReference type="Proteomes" id="UP000515344">
    <property type="component" value="Chromosome"/>
</dbReference>
<dbReference type="RefSeq" id="WP_182802673.1">
    <property type="nucleotide sequence ID" value="NZ_CP060007.1"/>
</dbReference>
<sequence length="135" mass="14914">MQGLKFLLVSALVISSSFLKAQSKIVWDMPSGDTTQQRVLFRQVNNVLAAAPDTKIEIVFHGNSVYGLLKDTGYFKEQIIALHKRGVVMAVCNNALKMRNINTNRVIPEAVIVPVAILELVKKQEEGSSYIKAAN</sequence>
<keyword evidence="1" id="KW-0732">Signal</keyword>
<dbReference type="Pfam" id="PF02635">
    <property type="entry name" value="DsrE"/>
    <property type="match status" value="1"/>
</dbReference>
<dbReference type="EMBL" id="CP060007">
    <property type="protein sequence ID" value="QNA44411.1"/>
    <property type="molecule type" value="Genomic_DNA"/>
</dbReference>
<name>A0A7G5XG08_9BACT</name>
<dbReference type="PANTHER" id="PTHR37691:SF1">
    <property type="entry name" value="BLR3518 PROTEIN"/>
    <property type="match status" value="1"/>
</dbReference>
<feature type="signal peptide" evidence="1">
    <location>
        <begin position="1"/>
        <end position="21"/>
    </location>
</feature>
<dbReference type="InterPro" id="IPR027396">
    <property type="entry name" value="DsrEFH-like"/>
</dbReference>
<dbReference type="KEGG" id="lacs:H4075_20500"/>